<dbReference type="PROSITE" id="PS51918">
    <property type="entry name" value="RADICAL_SAM"/>
    <property type="match status" value="1"/>
</dbReference>
<dbReference type="CDD" id="cd01335">
    <property type="entry name" value="Radical_SAM"/>
    <property type="match status" value="1"/>
</dbReference>
<dbReference type="GO" id="GO:0051536">
    <property type="term" value="F:iron-sulfur cluster binding"/>
    <property type="evidence" value="ECO:0007669"/>
    <property type="project" value="UniProtKB-KW"/>
</dbReference>
<evidence type="ECO:0000256" key="3">
    <source>
        <dbReference type="ARBA" id="ARBA00023014"/>
    </source>
</evidence>
<dbReference type="Gene3D" id="3.80.30.30">
    <property type="match status" value="1"/>
</dbReference>
<organism evidence="5 6">
    <name type="scientific">Actinoallomurus bryophytorum</name>
    <dbReference type="NCBI Taxonomy" id="1490222"/>
    <lineage>
        <taxon>Bacteria</taxon>
        <taxon>Bacillati</taxon>
        <taxon>Actinomycetota</taxon>
        <taxon>Actinomycetes</taxon>
        <taxon>Streptosporangiales</taxon>
        <taxon>Thermomonosporaceae</taxon>
        <taxon>Actinoallomurus</taxon>
    </lineage>
</organism>
<keyword evidence="1" id="KW-0479">Metal-binding</keyword>
<dbReference type="InterPro" id="IPR058240">
    <property type="entry name" value="rSAM_sf"/>
</dbReference>
<keyword evidence="3" id="KW-0411">Iron-sulfur</keyword>
<keyword evidence="2" id="KW-0408">Iron</keyword>
<dbReference type="PANTHER" id="PTHR43432">
    <property type="entry name" value="SLR0285 PROTEIN"/>
    <property type="match status" value="1"/>
</dbReference>
<dbReference type="SUPFAM" id="SSF102114">
    <property type="entry name" value="Radical SAM enzymes"/>
    <property type="match status" value="1"/>
</dbReference>
<dbReference type="AlphaFoldDB" id="A0A543CQ60"/>
<dbReference type="PANTHER" id="PTHR43432:SF3">
    <property type="entry name" value="SLR0285 PROTEIN"/>
    <property type="match status" value="1"/>
</dbReference>
<keyword evidence="5" id="KW-0456">Lyase</keyword>
<dbReference type="SFLD" id="SFLDG01084">
    <property type="entry name" value="Uncharacterised_Radical_SAM_Su"/>
    <property type="match status" value="1"/>
</dbReference>
<dbReference type="OrthoDB" id="9785699at2"/>
<dbReference type="Proteomes" id="UP000316096">
    <property type="component" value="Unassembled WGS sequence"/>
</dbReference>
<evidence type="ECO:0000256" key="1">
    <source>
        <dbReference type="ARBA" id="ARBA00022723"/>
    </source>
</evidence>
<dbReference type="Pfam" id="PF04055">
    <property type="entry name" value="Radical_SAM"/>
    <property type="match status" value="1"/>
</dbReference>
<gene>
    <name evidence="5" type="ORF">FB559_4898</name>
</gene>
<dbReference type="EMBL" id="VFOZ01000001">
    <property type="protein sequence ID" value="TQL99241.1"/>
    <property type="molecule type" value="Genomic_DNA"/>
</dbReference>
<evidence type="ECO:0000259" key="4">
    <source>
        <dbReference type="PROSITE" id="PS51918"/>
    </source>
</evidence>
<evidence type="ECO:0000256" key="2">
    <source>
        <dbReference type="ARBA" id="ARBA00023004"/>
    </source>
</evidence>
<feature type="domain" description="Radical SAM core" evidence="4">
    <location>
        <begin position="72"/>
        <end position="321"/>
    </location>
</feature>
<sequence length="359" mass="40140">MPAASEDDRGSRTRATTRWDAQRTDAVDVGTLPGLARLSSLVRSVRTPEFQGVTFHEILAKSALNHVPADARMLPGEWTINPYRGCTHACRYCFARPTHTRLELNIADDFDREIIVKVNIVEVLREELARKRKPPPRVAFGTNTDVYQRAEGRYALMPGIIDALAGFRVPFSILTKGTLIRRDLERLAAASAVTTVHLGMSISFMDERLQQSVEPGTATTAARLATLRAIREAGMEATVFLSPILPMLTDRPEQLDELVDAVVSAGATSVLYTPLYLSGGVKDVFFGWLRDEHPELMRDYGDLYSKGSETPRWYRDRLSDRIRPVIARYGLPDPDEAIEDKFALHGRRTTSEPSQPTLF</sequence>
<keyword evidence="6" id="KW-1185">Reference proteome</keyword>
<dbReference type="RefSeq" id="WP_141957890.1">
    <property type="nucleotide sequence ID" value="NZ_VFOZ01000001.1"/>
</dbReference>
<protein>
    <submittedName>
        <fullName evidence="5">DNA repair photolyase</fullName>
    </submittedName>
</protein>
<evidence type="ECO:0000313" key="5">
    <source>
        <dbReference type="EMBL" id="TQL99241.1"/>
    </source>
</evidence>
<dbReference type="SFLD" id="SFLDS00029">
    <property type="entry name" value="Radical_SAM"/>
    <property type="match status" value="1"/>
</dbReference>
<dbReference type="GO" id="GO:0016829">
    <property type="term" value="F:lyase activity"/>
    <property type="evidence" value="ECO:0007669"/>
    <property type="project" value="UniProtKB-KW"/>
</dbReference>
<accession>A0A543CQ60</accession>
<name>A0A543CQ60_9ACTN</name>
<dbReference type="InterPro" id="IPR040086">
    <property type="entry name" value="MJ0683-like"/>
</dbReference>
<dbReference type="GO" id="GO:0046872">
    <property type="term" value="F:metal ion binding"/>
    <property type="evidence" value="ECO:0007669"/>
    <property type="project" value="UniProtKB-KW"/>
</dbReference>
<proteinExistence type="predicted"/>
<comment type="caution">
    <text evidence="5">The sequence shown here is derived from an EMBL/GenBank/DDBJ whole genome shotgun (WGS) entry which is preliminary data.</text>
</comment>
<reference evidence="5 6" key="1">
    <citation type="submission" date="2019-06" db="EMBL/GenBank/DDBJ databases">
        <title>Sequencing the genomes of 1000 actinobacteria strains.</title>
        <authorList>
            <person name="Klenk H.-P."/>
        </authorList>
    </citation>
    <scope>NUCLEOTIDE SEQUENCE [LARGE SCALE GENOMIC DNA]</scope>
    <source>
        <strain evidence="5 6">DSM 102200</strain>
    </source>
</reference>
<dbReference type="InterPro" id="IPR007197">
    <property type="entry name" value="rSAM"/>
</dbReference>
<evidence type="ECO:0000313" key="6">
    <source>
        <dbReference type="Proteomes" id="UP000316096"/>
    </source>
</evidence>